<evidence type="ECO:0000313" key="3">
    <source>
        <dbReference type="EMBL" id="CAF4020645.1"/>
    </source>
</evidence>
<evidence type="ECO:0000256" key="2">
    <source>
        <dbReference type="SAM" id="MobiDB-lite"/>
    </source>
</evidence>
<evidence type="ECO:0000313" key="4">
    <source>
        <dbReference type="Proteomes" id="UP000663823"/>
    </source>
</evidence>
<sequence>MPVIQRNNSAVSSASTVSRHTNVTHCIVQHPDNEKTRKIVHMNKIVNPSNRRLKVGDDCTLKGEGRNHTRVKILFCGDLDTCQHQLDIIAINSAPKASPVQPKNVPASSSCNGSETSKAVTYKTQNKKNSKPRGQEIDMLEKDDDIHHSKEVSNTTMFQSRNPVQLPTSNTFVARNVSNQVLTQKSSKQGHFNASSSRSSPNYEMDFETLDSNKKQSNENADIAAGYSANDEFLNLSNDDKYDDNDDDCGILEDSEADQTTTTIGKSGEKQVKEGETYDELLVKYKKLSDKYQILKNKVTALQQQNEMLNATTLPMPPPEIQQWFVHTAQRFENKPLSGAVLKDFSRVLKLPVNVLISLKQNTGTLTARAIVRHLFPSKNRTTDDMTENIRQSILDQIQSILASENNFTLHSSPSSCYNSCISDIQHANWYQSIALNENTSNFITLLLNVDGISISDSSDNSLWIFTFIINEINRTRRYKLQNCIFGGIWPGPQKPNREQTYAMLKLMTDELQLLENENAFTIKALGNQMVKLKVFLIGSTCDKPAQAIVQNVAEPIGEFGCGRCEIPGITVPSRDGGKHYIRVFPLSSKSCNEPECRSNKNYDRIMALKNATDQQRKGYLGPCALRALNEKLSQYRYPSTTSRTPRPIVKFHRFKANEFRLILLFAAPVLKHYLKPAVFKNYLLLVFALHLAESRSLQYEDIVHIRFLLGKISYLFMN</sequence>
<evidence type="ECO:0000256" key="1">
    <source>
        <dbReference type="SAM" id="Coils"/>
    </source>
</evidence>
<dbReference type="Proteomes" id="UP000663823">
    <property type="component" value="Unassembled WGS sequence"/>
</dbReference>
<feature type="compositionally biased region" description="Polar residues" evidence="2">
    <location>
        <begin position="106"/>
        <end position="124"/>
    </location>
</feature>
<comment type="caution">
    <text evidence="3">The sequence shown here is derived from an EMBL/GenBank/DDBJ whole genome shotgun (WGS) entry which is preliminary data.</text>
</comment>
<organism evidence="3 4">
    <name type="scientific">Rotaria sordida</name>
    <dbReference type="NCBI Taxonomy" id="392033"/>
    <lineage>
        <taxon>Eukaryota</taxon>
        <taxon>Metazoa</taxon>
        <taxon>Spiralia</taxon>
        <taxon>Gnathifera</taxon>
        <taxon>Rotifera</taxon>
        <taxon>Eurotatoria</taxon>
        <taxon>Bdelloidea</taxon>
        <taxon>Philodinida</taxon>
        <taxon>Philodinidae</taxon>
        <taxon>Rotaria</taxon>
    </lineage>
</organism>
<proteinExistence type="predicted"/>
<feature type="region of interest" description="Disordered" evidence="2">
    <location>
        <begin position="182"/>
        <end position="205"/>
    </location>
</feature>
<name>A0A819Q8V2_9BILA</name>
<feature type="compositionally biased region" description="Basic and acidic residues" evidence="2">
    <location>
        <begin position="133"/>
        <end position="147"/>
    </location>
</feature>
<protein>
    <recommendedName>
        <fullName evidence="5">BEN domain-containing protein</fullName>
    </recommendedName>
</protein>
<keyword evidence="1" id="KW-0175">Coiled coil</keyword>
<accession>A0A819Q8V2</accession>
<dbReference type="AlphaFoldDB" id="A0A819Q8V2"/>
<feature type="coiled-coil region" evidence="1">
    <location>
        <begin position="278"/>
        <end position="312"/>
    </location>
</feature>
<gene>
    <name evidence="3" type="ORF">OTI717_LOCUS30075</name>
</gene>
<feature type="compositionally biased region" description="Polar residues" evidence="2">
    <location>
        <begin position="182"/>
        <end position="202"/>
    </location>
</feature>
<dbReference type="EMBL" id="CAJOAX010007885">
    <property type="protein sequence ID" value="CAF4020645.1"/>
    <property type="molecule type" value="Genomic_DNA"/>
</dbReference>
<evidence type="ECO:0008006" key="5">
    <source>
        <dbReference type="Google" id="ProtNLM"/>
    </source>
</evidence>
<reference evidence="3" key="1">
    <citation type="submission" date="2021-02" db="EMBL/GenBank/DDBJ databases">
        <authorList>
            <person name="Nowell W R."/>
        </authorList>
    </citation>
    <scope>NUCLEOTIDE SEQUENCE</scope>
</reference>
<feature type="region of interest" description="Disordered" evidence="2">
    <location>
        <begin position="96"/>
        <end position="147"/>
    </location>
</feature>